<dbReference type="EMBL" id="PEKC01000108">
    <property type="protein sequence ID" value="PII34380.1"/>
    <property type="molecule type" value="Genomic_DNA"/>
</dbReference>
<evidence type="ECO:0000313" key="3">
    <source>
        <dbReference type="EMBL" id="PII34380.1"/>
    </source>
</evidence>
<gene>
    <name evidence="3" type="ORF">CTI11_21375</name>
</gene>
<keyword evidence="2" id="KW-1133">Transmembrane helix</keyword>
<evidence type="ECO:0000256" key="2">
    <source>
        <dbReference type="SAM" id="Phobius"/>
    </source>
</evidence>
<dbReference type="AlphaFoldDB" id="A0A2G7T398"/>
<feature type="region of interest" description="Disordered" evidence="1">
    <location>
        <begin position="80"/>
        <end position="110"/>
    </location>
</feature>
<sequence length="175" mass="17817">MTPDRFEQLADAWGADLRRWPAQEQAAARALMEQPTFAPAARALLARANELDTLLGSHAVAPPSAALASAVLAGLKARPGMATAPGQPSPHAWPQPRGTAPARPVRASGRKPWHGWWSGASIAGAGLAGVAAGALAVALLIGTALPTARPAQSEGGWWPGTAFDTGGALVEGSEE</sequence>
<keyword evidence="2" id="KW-0472">Membrane</keyword>
<feature type="transmembrane region" description="Helical" evidence="2">
    <location>
        <begin position="116"/>
        <end position="141"/>
    </location>
</feature>
<protein>
    <submittedName>
        <fullName evidence="3">Uncharacterized protein</fullName>
    </submittedName>
</protein>
<proteinExistence type="predicted"/>
<evidence type="ECO:0000256" key="1">
    <source>
        <dbReference type="SAM" id="MobiDB-lite"/>
    </source>
</evidence>
<organism evidence="3">
    <name type="scientific">Chryseobacterium sp. B5</name>
    <dbReference type="NCBI Taxonomy" id="2050562"/>
    <lineage>
        <taxon>Bacteria</taxon>
        <taxon>Pseudomonadati</taxon>
        <taxon>Bacteroidota</taxon>
        <taxon>Flavobacteriia</taxon>
        <taxon>Flavobacteriales</taxon>
        <taxon>Weeksellaceae</taxon>
        <taxon>Chryseobacterium group</taxon>
        <taxon>Chryseobacterium</taxon>
    </lineage>
</organism>
<name>A0A2G7T398_9FLAO</name>
<accession>A0A2G7T398</accession>
<reference evidence="3" key="1">
    <citation type="submission" date="2017-10" db="EMBL/GenBank/DDBJ databases">
        <title>Chryseobacterium sp. B5 is a hydrocarbonoclastic and plant growth promoting bacterium.</title>
        <authorList>
            <person name="Thijs S."/>
            <person name="Gkorezis P."/>
            <person name="Van Hamme J."/>
        </authorList>
    </citation>
    <scope>NUCLEOTIDE SEQUENCE</scope>
    <source>
        <strain evidence="3">B5</strain>
    </source>
</reference>
<keyword evidence="2" id="KW-0812">Transmembrane</keyword>
<comment type="caution">
    <text evidence="3">The sequence shown here is derived from an EMBL/GenBank/DDBJ whole genome shotgun (WGS) entry which is preliminary data.</text>
</comment>